<dbReference type="GO" id="GO:0005737">
    <property type="term" value="C:cytoplasm"/>
    <property type="evidence" value="ECO:0007669"/>
    <property type="project" value="UniProtKB-SubCell"/>
</dbReference>
<dbReference type="AlphaFoldDB" id="A0A6F8VIP2"/>
<evidence type="ECO:0000259" key="22">
    <source>
        <dbReference type="Pfam" id="PF02896"/>
    </source>
</evidence>
<dbReference type="InterPro" id="IPR018274">
    <property type="entry name" value="PEP_util_AS"/>
</dbReference>
<evidence type="ECO:0000256" key="20">
    <source>
        <dbReference type="PIRSR" id="PIRSR000732-3"/>
    </source>
</evidence>
<gene>
    <name evidence="24" type="ORF">SKTS_35210</name>
</gene>
<dbReference type="InterPro" id="IPR050499">
    <property type="entry name" value="PEP-utilizing_PTS_enzyme"/>
</dbReference>
<feature type="domain" description="Phosphotransferase system enzyme I N-terminal" evidence="23">
    <location>
        <begin position="2"/>
        <end position="125"/>
    </location>
</feature>
<keyword evidence="12 17" id="KW-0598">Phosphotransferase system</keyword>
<reference evidence="25" key="1">
    <citation type="submission" date="2020-03" db="EMBL/GenBank/DDBJ databases">
        <title>Complete genome sequence of sulfur-oxidizing bacterium skT11.</title>
        <authorList>
            <person name="Kanda M."/>
            <person name="Kojima H."/>
            <person name="Fukui M."/>
        </authorList>
    </citation>
    <scope>NUCLEOTIDE SEQUENCE [LARGE SCALE GENOMIC DNA]</scope>
    <source>
        <strain evidence="25">skT11</strain>
    </source>
</reference>
<keyword evidence="24" id="KW-0670">Pyruvate</keyword>
<keyword evidence="10 17" id="KW-0762">Sugar transport</keyword>
<comment type="cofactor">
    <cofactor evidence="2 17 20">
        <name>Mg(2+)</name>
        <dbReference type="ChEBI" id="CHEBI:18420"/>
    </cofactor>
</comment>
<dbReference type="PROSITE" id="PS00742">
    <property type="entry name" value="PEP_ENZYMES_2"/>
    <property type="match status" value="1"/>
</dbReference>
<comment type="similarity">
    <text evidence="5 17">Belongs to the PEP-utilizing enzyme family.</text>
</comment>
<evidence type="ECO:0000256" key="16">
    <source>
        <dbReference type="ARBA" id="ARBA00033235"/>
    </source>
</evidence>
<keyword evidence="11 17" id="KW-0808">Transferase</keyword>
<dbReference type="Pfam" id="PF05524">
    <property type="entry name" value="PEP-utilisers_N"/>
    <property type="match status" value="1"/>
</dbReference>
<feature type="active site" description="Tele-phosphohistidine intermediate" evidence="18">
    <location>
        <position position="191"/>
    </location>
</feature>
<dbReference type="GO" id="GO:0008965">
    <property type="term" value="F:phosphoenolpyruvate-protein phosphotransferase activity"/>
    <property type="evidence" value="ECO:0007669"/>
    <property type="project" value="UniProtKB-EC"/>
</dbReference>
<evidence type="ECO:0000256" key="1">
    <source>
        <dbReference type="ARBA" id="ARBA00000683"/>
    </source>
</evidence>
<feature type="domain" description="PEP-utilising enzyme mobile" evidence="21">
    <location>
        <begin position="156"/>
        <end position="227"/>
    </location>
</feature>
<dbReference type="InterPro" id="IPR015813">
    <property type="entry name" value="Pyrv/PenolPyrv_kinase-like_dom"/>
</dbReference>
<comment type="subcellular location">
    <subcellularLocation>
        <location evidence="4 17">Cytoplasm</location>
    </subcellularLocation>
</comment>
<feature type="binding site" evidence="20">
    <location>
        <position position="432"/>
    </location>
    <ligand>
        <name>Mg(2+)</name>
        <dbReference type="ChEBI" id="CHEBI:18420"/>
    </ligand>
</feature>
<name>A0A6F8VIP2_9PROT</name>
<feature type="binding site" evidence="19">
    <location>
        <begin position="455"/>
        <end position="456"/>
    </location>
    <ligand>
        <name>phosphoenolpyruvate</name>
        <dbReference type="ChEBI" id="CHEBI:58702"/>
    </ligand>
</feature>
<feature type="domain" description="PEP-utilising enzyme C-terminal" evidence="22">
    <location>
        <begin position="253"/>
        <end position="541"/>
    </location>
</feature>
<dbReference type="GO" id="GO:0009401">
    <property type="term" value="P:phosphoenolpyruvate-dependent sugar phosphotransferase system"/>
    <property type="evidence" value="ECO:0007669"/>
    <property type="project" value="UniProtKB-KW"/>
</dbReference>
<evidence type="ECO:0000256" key="8">
    <source>
        <dbReference type="ARBA" id="ARBA00022448"/>
    </source>
</evidence>
<feature type="binding site" evidence="19">
    <location>
        <position position="298"/>
    </location>
    <ligand>
        <name>phosphoenolpyruvate</name>
        <dbReference type="ChEBI" id="CHEBI:58702"/>
    </ligand>
</feature>
<dbReference type="Proteomes" id="UP000502260">
    <property type="component" value="Chromosome"/>
</dbReference>
<organism evidence="24 25">
    <name type="scientific">Sulfurimicrobium lacus</name>
    <dbReference type="NCBI Taxonomy" id="2715678"/>
    <lineage>
        <taxon>Bacteria</taxon>
        <taxon>Pseudomonadati</taxon>
        <taxon>Pseudomonadota</taxon>
        <taxon>Betaproteobacteria</taxon>
        <taxon>Nitrosomonadales</taxon>
        <taxon>Sulfuricellaceae</taxon>
        <taxon>Sulfurimicrobium</taxon>
    </lineage>
</organism>
<comment type="function">
    <text evidence="3 17">General (non sugar-specific) component of the phosphoenolpyruvate-dependent sugar phosphotransferase system (sugar PTS). This major carbohydrate active-transport system catalyzes the phosphorylation of incoming sugar substrates concomitantly with their translocation across the cell membrane. Enzyme I transfers the phosphoryl group from phosphoenolpyruvate (PEP) to the phosphoryl carrier protein (HPr).</text>
</comment>
<dbReference type="SUPFAM" id="SSF51621">
    <property type="entry name" value="Phosphoenolpyruvate/pyruvate domain"/>
    <property type="match status" value="1"/>
</dbReference>
<evidence type="ECO:0000256" key="6">
    <source>
        <dbReference type="ARBA" id="ARBA00012232"/>
    </source>
</evidence>
<feature type="binding site" evidence="19">
    <location>
        <position position="466"/>
    </location>
    <ligand>
        <name>phosphoenolpyruvate</name>
        <dbReference type="ChEBI" id="CHEBI:58702"/>
    </ligand>
</feature>
<dbReference type="InterPro" id="IPR008731">
    <property type="entry name" value="PTS_EIN"/>
</dbReference>
<dbReference type="Pfam" id="PF00391">
    <property type="entry name" value="PEP-utilizers"/>
    <property type="match status" value="1"/>
</dbReference>
<evidence type="ECO:0000256" key="11">
    <source>
        <dbReference type="ARBA" id="ARBA00022679"/>
    </source>
</evidence>
<dbReference type="PRINTS" id="PR01736">
    <property type="entry name" value="PHPHTRNFRASE"/>
</dbReference>
<feature type="active site" description="Proton donor" evidence="18">
    <location>
        <position position="503"/>
    </location>
</feature>
<evidence type="ECO:0000256" key="9">
    <source>
        <dbReference type="ARBA" id="ARBA00022490"/>
    </source>
</evidence>
<evidence type="ECO:0000256" key="7">
    <source>
        <dbReference type="ARBA" id="ARBA00016544"/>
    </source>
</evidence>
<dbReference type="InterPro" id="IPR036618">
    <property type="entry name" value="PtsI_HPr-bd_sf"/>
</dbReference>
<dbReference type="InterPro" id="IPR000121">
    <property type="entry name" value="PEP_util_C"/>
</dbReference>
<dbReference type="EC" id="2.7.3.9" evidence="6 17"/>
<evidence type="ECO:0000256" key="5">
    <source>
        <dbReference type="ARBA" id="ARBA00007837"/>
    </source>
</evidence>
<dbReference type="SUPFAM" id="SSF52009">
    <property type="entry name" value="Phosphohistidine domain"/>
    <property type="match status" value="1"/>
</dbReference>
<evidence type="ECO:0000256" key="10">
    <source>
        <dbReference type="ARBA" id="ARBA00022597"/>
    </source>
</evidence>
<dbReference type="Pfam" id="PF02896">
    <property type="entry name" value="PEP-utilizers_C"/>
    <property type="match status" value="1"/>
</dbReference>
<sequence length="571" mass="63076">MHGVAVSGGIAIGHAHLISHVGLDVPQYGLLKAQIPEEIARFDAAIQATLQELKELRSNIPASAPAEFDAFLDLHILILSDPTLSTVPKELVETQRVNAEWALKQQMDTLLAQFDQIEDDYLRERKADVVQVVERVLKSLLGHATLHTLGTTSPDQTSILVAHDLSPADMMLFKQHQFAAFVTDVGGTTSHTAILARSLNIPSIVALHHARSLIRERELVIVDGSQGIVIVNPDKTVLAEYKLRQSQWELEKQKLKRLKTTRATTLDGTEVELHANIELPEDIADVKANGATGIGLFRSEFLFLNRRDLPGEEEQFLAYRKVAEEMHGFPVTIRTLDLGADKQLFGSENTSANPALGLRAIRLCLAEPQLFHAQLRAILRASHYGKIKLLIPMLSSLTELNQACHLLAHAKQSLDDENIPYDANMPLGGMIEIPAAALAAHIFAKHLDFLSIGTNDLIQYTLAIDRTDDSVAHLYDPLHPSVLQLISYAIKSADKAGIPVSVCGEMAGDVRLTRLLLGLGLRQFSMHPAHLLAVKQQILRTNLPELPSLVNRMLKTEEPERMHMHLARLNS</sequence>
<protein>
    <recommendedName>
        <fullName evidence="7 17">Phosphoenolpyruvate-protein phosphotransferase</fullName>
        <ecNumber evidence="6 17">2.7.3.9</ecNumber>
    </recommendedName>
    <alternativeName>
        <fullName evidence="16 17">Phosphotransferase system, enzyme I</fullName>
    </alternativeName>
</protein>
<dbReference type="InterPro" id="IPR023151">
    <property type="entry name" value="PEP_util_CS"/>
</dbReference>
<evidence type="ECO:0000256" key="15">
    <source>
        <dbReference type="ARBA" id="ARBA00022842"/>
    </source>
</evidence>
<keyword evidence="13 17" id="KW-0479">Metal-binding</keyword>
<proteinExistence type="inferred from homology"/>
<evidence type="ECO:0000256" key="3">
    <source>
        <dbReference type="ARBA" id="ARBA00002728"/>
    </source>
</evidence>
<dbReference type="PROSITE" id="PS00370">
    <property type="entry name" value="PEP_ENZYMES_PHOS_SITE"/>
    <property type="match status" value="1"/>
</dbReference>
<keyword evidence="25" id="KW-1185">Reference proteome</keyword>
<dbReference type="InterPro" id="IPR036637">
    <property type="entry name" value="Phosphohistidine_dom_sf"/>
</dbReference>
<evidence type="ECO:0000313" key="25">
    <source>
        <dbReference type="Proteomes" id="UP000502260"/>
    </source>
</evidence>
<dbReference type="PIRSF" id="PIRSF000732">
    <property type="entry name" value="PTS_enzyme_I"/>
    <property type="match status" value="1"/>
</dbReference>
<dbReference type="GO" id="GO:0046872">
    <property type="term" value="F:metal ion binding"/>
    <property type="evidence" value="ECO:0007669"/>
    <property type="project" value="UniProtKB-KW"/>
</dbReference>
<dbReference type="PANTHER" id="PTHR46244">
    <property type="entry name" value="PHOSPHOENOLPYRUVATE-PROTEIN PHOSPHOTRANSFERASE"/>
    <property type="match status" value="1"/>
</dbReference>
<evidence type="ECO:0000256" key="4">
    <source>
        <dbReference type="ARBA" id="ARBA00004496"/>
    </source>
</evidence>
<evidence type="ECO:0000259" key="21">
    <source>
        <dbReference type="Pfam" id="PF00391"/>
    </source>
</evidence>
<evidence type="ECO:0000256" key="17">
    <source>
        <dbReference type="PIRNR" id="PIRNR000732"/>
    </source>
</evidence>
<dbReference type="InterPro" id="IPR008279">
    <property type="entry name" value="PEP-util_enz_mobile_dom"/>
</dbReference>
<keyword evidence="8 17" id="KW-0813">Transport</keyword>
<evidence type="ECO:0000313" key="24">
    <source>
        <dbReference type="EMBL" id="BCB28635.1"/>
    </source>
</evidence>
<dbReference type="EMBL" id="AP022853">
    <property type="protein sequence ID" value="BCB28635.1"/>
    <property type="molecule type" value="Genomic_DNA"/>
</dbReference>
<evidence type="ECO:0000256" key="19">
    <source>
        <dbReference type="PIRSR" id="PIRSR000732-2"/>
    </source>
</evidence>
<dbReference type="Gene3D" id="3.20.20.60">
    <property type="entry name" value="Phosphoenolpyruvate-binding domains"/>
    <property type="match status" value="1"/>
</dbReference>
<dbReference type="SUPFAM" id="SSF47831">
    <property type="entry name" value="Enzyme I of the PEP:sugar phosphotransferase system HPr-binding (sub)domain"/>
    <property type="match status" value="1"/>
</dbReference>
<dbReference type="InterPro" id="IPR006318">
    <property type="entry name" value="PTS_EI-like"/>
</dbReference>
<dbReference type="Gene3D" id="1.10.274.10">
    <property type="entry name" value="PtsI, HPr-binding domain"/>
    <property type="match status" value="1"/>
</dbReference>
<dbReference type="InterPro" id="IPR024692">
    <property type="entry name" value="PTS_EI"/>
</dbReference>
<evidence type="ECO:0000256" key="13">
    <source>
        <dbReference type="ARBA" id="ARBA00022723"/>
    </source>
</evidence>
<keyword evidence="14 17" id="KW-0418">Kinase</keyword>
<dbReference type="NCBIfam" id="TIGR01417">
    <property type="entry name" value="PTS_I_fam"/>
    <property type="match status" value="1"/>
</dbReference>
<dbReference type="GO" id="GO:0016301">
    <property type="term" value="F:kinase activity"/>
    <property type="evidence" value="ECO:0007669"/>
    <property type="project" value="UniProtKB-KW"/>
</dbReference>
<feature type="binding site" evidence="19">
    <location>
        <position position="334"/>
    </location>
    <ligand>
        <name>phosphoenolpyruvate</name>
        <dbReference type="ChEBI" id="CHEBI:58702"/>
    </ligand>
</feature>
<evidence type="ECO:0000259" key="23">
    <source>
        <dbReference type="Pfam" id="PF05524"/>
    </source>
</evidence>
<dbReference type="Gene3D" id="3.50.30.10">
    <property type="entry name" value="Phosphohistidine domain"/>
    <property type="match status" value="1"/>
</dbReference>
<evidence type="ECO:0000256" key="12">
    <source>
        <dbReference type="ARBA" id="ARBA00022683"/>
    </source>
</evidence>
<feature type="binding site" evidence="20">
    <location>
        <position position="456"/>
    </location>
    <ligand>
        <name>Mg(2+)</name>
        <dbReference type="ChEBI" id="CHEBI:18420"/>
    </ligand>
</feature>
<dbReference type="KEGG" id="slac:SKTS_35210"/>
<evidence type="ECO:0000256" key="2">
    <source>
        <dbReference type="ARBA" id="ARBA00001946"/>
    </source>
</evidence>
<evidence type="ECO:0000256" key="14">
    <source>
        <dbReference type="ARBA" id="ARBA00022777"/>
    </source>
</evidence>
<dbReference type="PANTHER" id="PTHR46244:SF3">
    <property type="entry name" value="PHOSPHOENOLPYRUVATE-PROTEIN PHOSPHOTRANSFERASE"/>
    <property type="match status" value="1"/>
</dbReference>
<accession>A0A6F8VIP2</accession>
<comment type="catalytic activity">
    <reaction evidence="1 17">
        <text>L-histidyl-[protein] + phosphoenolpyruvate = N(pros)-phospho-L-histidyl-[protein] + pyruvate</text>
        <dbReference type="Rhea" id="RHEA:23880"/>
        <dbReference type="Rhea" id="RHEA-COMP:9745"/>
        <dbReference type="Rhea" id="RHEA-COMP:9746"/>
        <dbReference type="ChEBI" id="CHEBI:15361"/>
        <dbReference type="ChEBI" id="CHEBI:29979"/>
        <dbReference type="ChEBI" id="CHEBI:58702"/>
        <dbReference type="ChEBI" id="CHEBI:64837"/>
        <dbReference type="EC" id="2.7.3.9"/>
    </reaction>
</comment>
<dbReference type="InterPro" id="IPR040442">
    <property type="entry name" value="Pyrv_kinase-like_dom_sf"/>
</dbReference>
<keyword evidence="15 17" id="KW-0460">Magnesium</keyword>
<keyword evidence="9 17" id="KW-0963">Cytoplasm</keyword>
<evidence type="ECO:0000256" key="18">
    <source>
        <dbReference type="PIRSR" id="PIRSR000732-1"/>
    </source>
</evidence>